<evidence type="ECO:0000313" key="2">
    <source>
        <dbReference type="EMBL" id="WVZ05184.1"/>
    </source>
</evidence>
<sequence>HFLLCLSFFITRSLCLFFFTLSLFLSSPSHRLSFAFLSFPLSHSFNPNFHFVALLHVAFCIFSTLTLLQPQCPSAPAATGLRRKLLELGRNDKLRGGDCRAGNHRFDLIELKRRRRHLKGLS</sequence>
<keyword evidence="3" id="KW-1185">Reference proteome</keyword>
<dbReference type="EMBL" id="CP144695">
    <property type="protein sequence ID" value="WVZ05184.1"/>
    <property type="molecule type" value="Genomic_DNA"/>
</dbReference>
<feature type="non-terminal residue" evidence="2">
    <location>
        <position position="1"/>
    </location>
</feature>
<dbReference type="Proteomes" id="UP001374535">
    <property type="component" value="Chromosome 6"/>
</dbReference>
<organism evidence="2 3">
    <name type="scientific">Vigna mungo</name>
    <name type="common">Black gram</name>
    <name type="synonym">Phaseolus mungo</name>
    <dbReference type="NCBI Taxonomy" id="3915"/>
    <lineage>
        <taxon>Eukaryota</taxon>
        <taxon>Viridiplantae</taxon>
        <taxon>Streptophyta</taxon>
        <taxon>Embryophyta</taxon>
        <taxon>Tracheophyta</taxon>
        <taxon>Spermatophyta</taxon>
        <taxon>Magnoliopsida</taxon>
        <taxon>eudicotyledons</taxon>
        <taxon>Gunneridae</taxon>
        <taxon>Pentapetalae</taxon>
        <taxon>rosids</taxon>
        <taxon>fabids</taxon>
        <taxon>Fabales</taxon>
        <taxon>Fabaceae</taxon>
        <taxon>Papilionoideae</taxon>
        <taxon>50 kb inversion clade</taxon>
        <taxon>NPAAA clade</taxon>
        <taxon>indigoferoid/millettioid clade</taxon>
        <taxon>Phaseoleae</taxon>
        <taxon>Vigna</taxon>
    </lineage>
</organism>
<name>A0AAQ3RRJ2_VIGMU</name>
<dbReference type="AlphaFoldDB" id="A0AAQ3RRJ2"/>
<keyword evidence="1" id="KW-0472">Membrane</keyword>
<proteinExistence type="predicted"/>
<protein>
    <submittedName>
        <fullName evidence="2">Uncharacterized protein</fullName>
    </submittedName>
</protein>
<feature type="transmembrane region" description="Helical" evidence="1">
    <location>
        <begin position="49"/>
        <end position="68"/>
    </location>
</feature>
<feature type="non-terminal residue" evidence="2">
    <location>
        <position position="122"/>
    </location>
</feature>
<reference evidence="2 3" key="1">
    <citation type="journal article" date="2023" name="Life. Sci Alliance">
        <title>Evolutionary insights into 3D genome organization and epigenetic landscape of Vigna mungo.</title>
        <authorList>
            <person name="Junaid A."/>
            <person name="Singh B."/>
            <person name="Bhatia S."/>
        </authorList>
    </citation>
    <scope>NUCLEOTIDE SEQUENCE [LARGE SCALE GENOMIC DNA]</scope>
    <source>
        <strain evidence="2">Urdbean</strain>
    </source>
</reference>
<keyword evidence="1" id="KW-1133">Transmembrane helix</keyword>
<evidence type="ECO:0000256" key="1">
    <source>
        <dbReference type="SAM" id="Phobius"/>
    </source>
</evidence>
<evidence type="ECO:0000313" key="3">
    <source>
        <dbReference type="Proteomes" id="UP001374535"/>
    </source>
</evidence>
<keyword evidence="1" id="KW-0812">Transmembrane</keyword>
<gene>
    <name evidence="2" type="ORF">V8G54_018530</name>
</gene>
<accession>A0AAQ3RRJ2</accession>